<evidence type="ECO:0000256" key="1">
    <source>
        <dbReference type="ARBA" id="ARBA00004651"/>
    </source>
</evidence>
<comment type="miscellaneous">
    <text evidence="14">Bacitracin is thought to be involved in the inhibition of peptidoglycan synthesis by sequestering undecaprenyl diphosphate, thereby reducing the pool of lipid carrier available.</text>
</comment>
<comment type="function">
    <text evidence="14">Catalyzes the dephosphorylation of undecaprenyl diphosphate (UPP). Confers resistance to bacitracin.</text>
</comment>
<keyword evidence="5 14" id="KW-1003">Cell membrane</keyword>
<dbReference type="HAMAP" id="MF_01006">
    <property type="entry name" value="Undec_diphosphatase"/>
    <property type="match status" value="1"/>
</dbReference>
<feature type="transmembrane region" description="Helical" evidence="14">
    <location>
        <begin position="99"/>
        <end position="118"/>
    </location>
</feature>
<comment type="caution">
    <text evidence="15">The sequence shown here is derived from an EMBL/GenBank/DDBJ whole genome shotgun (WGS) entry which is preliminary data.</text>
</comment>
<evidence type="ECO:0000313" key="16">
    <source>
        <dbReference type="Proteomes" id="UP000034607"/>
    </source>
</evidence>
<evidence type="ECO:0000256" key="6">
    <source>
        <dbReference type="ARBA" id="ARBA00022692"/>
    </source>
</evidence>
<protein>
    <recommendedName>
        <fullName evidence="4 14">Undecaprenyl-diphosphatase</fullName>
        <ecNumber evidence="3 14">3.6.1.27</ecNumber>
    </recommendedName>
    <alternativeName>
        <fullName evidence="12 14">Bacitracin resistance protein</fullName>
    </alternativeName>
    <alternativeName>
        <fullName evidence="11 14">Undecaprenyl pyrophosphate phosphatase</fullName>
    </alternativeName>
</protein>
<dbReference type="InterPro" id="IPR003824">
    <property type="entry name" value="UppP"/>
</dbReference>
<dbReference type="GO" id="GO:0071555">
    <property type="term" value="P:cell wall organization"/>
    <property type="evidence" value="ECO:0007669"/>
    <property type="project" value="UniProtKB-KW"/>
</dbReference>
<proteinExistence type="inferred from homology"/>
<keyword evidence="14" id="KW-0573">Peptidoglycan synthesis</keyword>
<evidence type="ECO:0000256" key="10">
    <source>
        <dbReference type="ARBA" id="ARBA00023251"/>
    </source>
</evidence>
<dbReference type="PATRIC" id="fig|1618357.3.peg.803"/>
<feature type="transmembrane region" description="Helical" evidence="14">
    <location>
        <begin position="139"/>
        <end position="157"/>
    </location>
</feature>
<evidence type="ECO:0000256" key="11">
    <source>
        <dbReference type="ARBA" id="ARBA00032707"/>
    </source>
</evidence>
<evidence type="ECO:0000256" key="13">
    <source>
        <dbReference type="ARBA" id="ARBA00047594"/>
    </source>
</evidence>
<keyword evidence="14" id="KW-0133">Cell shape</keyword>
<evidence type="ECO:0000256" key="8">
    <source>
        <dbReference type="ARBA" id="ARBA00022989"/>
    </source>
</evidence>
<organism evidence="15 16">
    <name type="scientific">Candidatus Amesbacteria bacterium GW2011_GWA2_47_11</name>
    <dbReference type="NCBI Taxonomy" id="1618357"/>
    <lineage>
        <taxon>Bacteria</taxon>
        <taxon>Candidatus Amesiibacteriota</taxon>
    </lineage>
</organism>
<evidence type="ECO:0000256" key="14">
    <source>
        <dbReference type="HAMAP-Rule" id="MF_01006"/>
    </source>
</evidence>
<dbReference type="AlphaFoldDB" id="A0A0G1RET7"/>
<comment type="subcellular location">
    <subcellularLocation>
        <location evidence="1 14">Cell membrane</location>
        <topology evidence="1 14">Multi-pass membrane protein</topology>
    </subcellularLocation>
</comment>
<dbReference type="Proteomes" id="UP000034607">
    <property type="component" value="Unassembled WGS sequence"/>
</dbReference>
<comment type="similarity">
    <text evidence="2 14">Belongs to the UppP family.</text>
</comment>
<reference evidence="15 16" key="1">
    <citation type="journal article" date="2015" name="Nature">
        <title>rRNA introns, odd ribosomes, and small enigmatic genomes across a large radiation of phyla.</title>
        <authorList>
            <person name="Brown C.T."/>
            <person name="Hug L.A."/>
            <person name="Thomas B.C."/>
            <person name="Sharon I."/>
            <person name="Castelle C.J."/>
            <person name="Singh A."/>
            <person name="Wilkins M.J."/>
            <person name="Williams K.H."/>
            <person name="Banfield J.F."/>
        </authorList>
    </citation>
    <scope>NUCLEOTIDE SEQUENCE [LARGE SCALE GENOMIC DNA]</scope>
</reference>
<feature type="transmembrane region" description="Helical" evidence="14">
    <location>
        <begin position="209"/>
        <end position="227"/>
    </location>
</feature>
<keyword evidence="6 14" id="KW-0812">Transmembrane</keyword>
<dbReference type="GO" id="GO:0008360">
    <property type="term" value="P:regulation of cell shape"/>
    <property type="evidence" value="ECO:0007669"/>
    <property type="project" value="UniProtKB-KW"/>
</dbReference>
<keyword evidence="14" id="KW-0961">Cell wall biogenesis/degradation</keyword>
<dbReference type="EMBL" id="LCNM01000018">
    <property type="protein sequence ID" value="KKU55616.1"/>
    <property type="molecule type" value="Genomic_DNA"/>
</dbReference>
<dbReference type="GO" id="GO:0046677">
    <property type="term" value="P:response to antibiotic"/>
    <property type="evidence" value="ECO:0007669"/>
    <property type="project" value="UniProtKB-UniRule"/>
</dbReference>
<feature type="transmembrane region" description="Helical" evidence="14">
    <location>
        <begin position="75"/>
        <end position="93"/>
    </location>
</feature>
<evidence type="ECO:0000256" key="3">
    <source>
        <dbReference type="ARBA" id="ARBA00012374"/>
    </source>
</evidence>
<sequence length="258" mass="27656">MNWGQGVILAVVEGVTEFLPVSSTGHMILVGQLLGVAQTGFVKSFEIAIQLGAIGAIVALYWRKLLQQSRVATRVAMAFLPTGIIGVLAYKLVKQYLLGNAWVTVGALFLGGVVLLIWEGDRLKKQKSNSKFEIQNLSYGRCVLIGLGQAVAMIPGVSRALATILSGEIAGLGRKEAVEFSFLLAVPTMMAATGWDLVKSGGSFGRGEWEMLGLGFGAAFAAARVTVKWLVSYVKNNNLAGFGWYRIGLAVGWWLLFA</sequence>
<evidence type="ECO:0000256" key="9">
    <source>
        <dbReference type="ARBA" id="ARBA00023136"/>
    </source>
</evidence>
<dbReference type="GO" id="GO:0005886">
    <property type="term" value="C:plasma membrane"/>
    <property type="evidence" value="ECO:0007669"/>
    <property type="project" value="UniProtKB-SubCell"/>
</dbReference>
<evidence type="ECO:0000256" key="2">
    <source>
        <dbReference type="ARBA" id="ARBA00010621"/>
    </source>
</evidence>
<gene>
    <name evidence="14" type="primary">uppP</name>
    <name evidence="15" type="ORF">UX78_C0018G0012</name>
</gene>
<evidence type="ECO:0000256" key="4">
    <source>
        <dbReference type="ARBA" id="ARBA00021581"/>
    </source>
</evidence>
<dbReference type="PANTHER" id="PTHR30622:SF3">
    <property type="entry name" value="UNDECAPRENYL-DIPHOSPHATASE"/>
    <property type="match status" value="1"/>
</dbReference>
<feature type="transmembrane region" description="Helical" evidence="14">
    <location>
        <begin position="239"/>
        <end position="257"/>
    </location>
</feature>
<comment type="catalytic activity">
    <reaction evidence="13 14">
        <text>di-trans,octa-cis-undecaprenyl diphosphate + H2O = di-trans,octa-cis-undecaprenyl phosphate + phosphate + H(+)</text>
        <dbReference type="Rhea" id="RHEA:28094"/>
        <dbReference type="ChEBI" id="CHEBI:15377"/>
        <dbReference type="ChEBI" id="CHEBI:15378"/>
        <dbReference type="ChEBI" id="CHEBI:43474"/>
        <dbReference type="ChEBI" id="CHEBI:58405"/>
        <dbReference type="ChEBI" id="CHEBI:60392"/>
        <dbReference type="EC" id="3.6.1.27"/>
    </reaction>
</comment>
<keyword evidence="7 14" id="KW-0378">Hydrolase</keyword>
<feature type="transmembrane region" description="Helical" evidence="14">
    <location>
        <begin position="47"/>
        <end position="63"/>
    </location>
</feature>
<evidence type="ECO:0000256" key="5">
    <source>
        <dbReference type="ARBA" id="ARBA00022475"/>
    </source>
</evidence>
<dbReference type="EC" id="3.6.1.27" evidence="3 14"/>
<dbReference type="GO" id="GO:0009252">
    <property type="term" value="P:peptidoglycan biosynthetic process"/>
    <property type="evidence" value="ECO:0007669"/>
    <property type="project" value="UniProtKB-KW"/>
</dbReference>
<accession>A0A0G1RET7</accession>
<dbReference type="PANTHER" id="PTHR30622">
    <property type="entry name" value="UNDECAPRENYL-DIPHOSPHATASE"/>
    <property type="match status" value="1"/>
</dbReference>
<keyword evidence="10 14" id="KW-0046">Antibiotic resistance</keyword>
<evidence type="ECO:0000256" key="7">
    <source>
        <dbReference type="ARBA" id="ARBA00022801"/>
    </source>
</evidence>
<evidence type="ECO:0000313" key="15">
    <source>
        <dbReference type="EMBL" id="KKU55616.1"/>
    </source>
</evidence>
<name>A0A0G1RET7_9BACT</name>
<dbReference type="Pfam" id="PF02673">
    <property type="entry name" value="BacA"/>
    <property type="match status" value="1"/>
</dbReference>
<keyword evidence="8 14" id="KW-1133">Transmembrane helix</keyword>
<keyword evidence="9 14" id="KW-0472">Membrane</keyword>
<evidence type="ECO:0000256" key="12">
    <source>
        <dbReference type="ARBA" id="ARBA00032932"/>
    </source>
</evidence>
<dbReference type="GO" id="GO:0050380">
    <property type="term" value="F:undecaprenyl-diphosphatase activity"/>
    <property type="evidence" value="ECO:0007669"/>
    <property type="project" value="UniProtKB-UniRule"/>
</dbReference>